<dbReference type="PANTHER" id="PTHR43581:SF2">
    <property type="entry name" value="EXCINUCLEASE ATPASE SUBUNIT"/>
    <property type="match status" value="1"/>
</dbReference>
<dbReference type="InterPro" id="IPR003959">
    <property type="entry name" value="ATPase_AAA_core"/>
</dbReference>
<protein>
    <submittedName>
        <fullName evidence="2">AAA family ATPase</fullName>
    </submittedName>
</protein>
<dbReference type="InterPro" id="IPR051396">
    <property type="entry name" value="Bact_Antivir_Def_Nuclease"/>
</dbReference>
<dbReference type="AlphaFoldDB" id="A0A6P1KF37"/>
<dbReference type="GO" id="GO:0005524">
    <property type="term" value="F:ATP binding"/>
    <property type="evidence" value="ECO:0007669"/>
    <property type="project" value="InterPro"/>
</dbReference>
<dbReference type="SUPFAM" id="SSF52540">
    <property type="entry name" value="P-loop containing nucleoside triphosphate hydrolases"/>
    <property type="match status" value="1"/>
</dbReference>
<evidence type="ECO:0000313" key="2">
    <source>
        <dbReference type="EMBL" id="QHG09272.1"/>
    </source>
</evidence>
<name>A0A6P1KF37_FAUOS</name>
<dbReference type="InterPro" id="IPR027417">
    <property type="entry name" value="P-loop_NTPase"/>
</dbReference>
<dbReference type="Pfam" id="PF13304">
    <property type="entry name" value="AAA_21"/>
    <property type="match status" value="1"/>
</dbReference>
<dbReference type="EMBL" id="CP047226">
    <property type="protein sequence ID" value="QHG09272.1"/>
    <property type="molecule type" value="Genomic_DNA"/>
</dbReference>
<evidence type="ECO:0000259" key="1">
    <source>
        <dbReference type="Pfam" id="PF13304"/>
    </source>
</evidence>
<dbReference type="CDD" id="cd00267">
    <property type="entry name" value="ABC_ATPase"/>
    <property type="match status" value="1"/>
</dbReference>
<feature type="domain" description="ATPase AAA-type core" evidence="1">
    <location>
        <begin position="27"/>
        <end position="297"/>
    </location>
</feature>
<dbReference type="PANTHER" id="PTHR43581">
    <property type="entry name" value="ATP/GTP PHOSPHATASE"/>
    <property type="match status" value="1"/>
</dbReference>
<dbReference type="GO" id="GO:0016887">
    <property type="term" value="F:ATP hydrolysis activity"/>
    <property type="evidence" value="ECO:0007669"/>
    <property type="project" value="InterPro"/>
</dbReference>
<reference evidence="2" key="1">
    <citation type="journal article" date="2020" name="Microbiol. Resour. Announc.">
        <title>Complete Genome Sequence of Moraxella osloensis Strain YV1, Isolated from an Australian Wastewater Treatment Plant.</title>
        <authorList>
            <person name="Batinovic S."/>
            <person name="Rice D.T.F."/>
            <person name="Seviour R.J."/>
            <person name="Petrovski S."/>
        </authorList>
    </citation>
    <scope>NUCLEOTIDE SEQUENCE</scope>
    <source>
        <strain evidence="2">YV1</strain>
    </source>
</reference>
<proteinExistence type="predicted"/>
<sequence length="315" mass="36257">MENMIKTIKISQLFGDKDIEWNLQKTNVLVGKNGMGKSTVLQLVVNTISQEEIHDKSKLCSEVTIELDSNNILKLRKSQENISNLLDLVDEQEMKRLIIKEVRENNHIKSELKDVMINSIKKNKFRFNITDSIEYTATKNETKVNFEFVSTMALNANSFQNIEMGNGKTENILDWQIQNELDRLSKINNLDLNNKFITSLNHMFSESNKSVSLNNKFELEFKFNNEILNFPQLSSGERQVIYILLKVAIATKDNALILMDEPEISLHLSWQEKLLAQIREINPNSQIIIVTHSPAIVMNGWLDCFVDIQDIIVKG</sequence>
<gene>
    <name evidence="2" type="ORF">GSF12_04865</name>
</gene>
<accession>A0A6P1KF37</accession>
<dbReference type="Gene3D" id="3.40.50.300">
    <property type="entry name" value="P-loop containing nucleotide triphosphate hydrolases"/>
    <property type="match status" value="1"/>
</dbReference>
<organism evidence="2">
    <name type="scientific">Faucicola osloensis</name>
    <name type="common">Moraxella osloensis</name>
    <dbReference type="NCBI Taxonomy" id="34062"/>
    <lineage>
        <taxon>Bacteria</taxon>
        <taxon>Pseudomonadati</taxon>
        <taxon>Pseudomonadota</taxon>
        <taxon>Gammaproteobacteria</taxon>
        <taxon>Moraxellales</taxon>
        <taxon>Moraxellaceae</taxon>
        <taxon>Faucicola</taxon>
    </lineage>
</organism>